<keyword evidence="5" id="KW-1185">Reference proteome</keyword>
<dbReference type="RefSeq" id="WP_183488399.1">
    <property type="nucleotide sequence ID" value="NZ_JBHUOV010000007.1"/>
</dbReference>
<evidence type="ECO:0000256" key="1">
    <source>
        <dbReference type="SAM" id="MobiDB-lite"/>
    </source>
</evidence>
<dbReference type="EMBL" id="JBHUOV010000007">
    <property type="protein sequence ID" value="MFD2824309.1"/>
    <property type="molecule type" value="Genomic_DNA"/>
</dbReference>
<protein>
    <submittedName>
        <fullName evidence="4">Head GIN domain-containing protein</fullName>
    </submittedName>
</protein>
<feature type="domain" description="Putative auto-transporter adhesin head GIN" evidence="3">
    <location>
        <begin position="46"/>
        <end position="226"/>
    </location>
</feature>
<accession>A0ABW5WQT7</accession>
<dbReference type="Pfam" id="PF10988">
    <property type="entry name" value="DUF2807"/>
    <property type="match status" value="1"/>
</dbReference>
<gene>
    <name evidence="4" type="ORF">ACFS5M_11565</name>
</gene>
<reference evidence="5" key="1">
    <citation type="journal article" date="2019" name="Int. J. Syst. Evol. Microbiol.">
        <title>The Global Catalogue of Microorganisms (GCM) 10K type strain sequencing project: providing services to taxonomists for standard genome sequencing and annotation.</title>
        <authorList>
            <consortium name="The Broad Institute Genomics Platform"/>
            <consortium name="The Broad Institute Genome Sequencing Center for Infectious Disease"/>
            <person name="Wu L."/>
            <person name="Ma J."/>
        </authorList>
    </citation>
    <scope>NUCLEOTIDE SEQUENCE [LARGE SCALE GENOMIC DNA]</scope>
    <source>
        <strain evidence="5">KCTC 32141</strain>
    </source>
</reference>
<evidence type="ECO:0000259" key="3">
    <source>
        <dbReference type="Pfam" id="PF10988"/>
    </source>
</evidence>
<feature type="signal peptide" evidence="2">
    <location>
        <begin position="1"/>
        <end position="21"/>
    </location>
</feature>
<evidence type="ECO:0000256" key="2">
    <source>
        <dbReference type="SAM" id="SignalP"/>
    </source>
</evidence>
<feature type="region of interest" description="Disordered" evidence="1">
    <location>
        <begin position="217"/>
        <end position="242"/>
    </location>
</feature>
<dbReference type="Proteomes" id="UP001597533">
    <property type="component" value="Unassembled WGS sequence"/>
</dbReference>
<feature type="chain" id="PRO_5046126687" evidence="2">
    <location>
        <begin position="22"/>
        <end position="242"/>
    </location>
</feature>
<sequence length="242" mass="25905">MTTLIKIIVTTLLSMFLLSCNFDVTFNNGIKGTGPVSSVNRTLDSDFSSVKISDGLDLYLTQGDTESLTVEANENLHDLIQTKVENGVLRIYSDKNIGHAEAKKINLTFKYLTSIKSTSGSDVFSTKIIRANQLELISTSGSDMDLEVETETLKCKATSGSDLKLKGQTNTFNAQATSGSDIDAEDLIANSSRVKATSGAGITVNSKKELYAKATSGGDVTYYGNPEKVEKSDGVSGSISKR</sequence>
<dbReference type="Gene3D" id="2.160.20.120">
    <property type="match status" value="1"/>
</dbReference>
<name>A0ABW5WQT7_9FLAO</name>
<organism evidence="4 5">
    <name type="scientific">Lacinutrix iliipiscaria</name>
    <dbReference type="NCBI Taxonomy" id="1230532"/>
    <lineage>
        <taxon>Bacteria</taxon>
        <taxon>Pseudomonadati</taxon>
        <taxon>Bacteroidota</taxon>
        <taxon>Flavobacteriia</taxon>
        <taxon>Flavobacteriales</taxon>
        <taxon>Flavobacteriaceae</taxon>
        <taxon>Lacinutrix</taxon>
    </lineage>
</organism>
<proteinExistence type="predicted"/>
<keyword evidence="2" id="KW-0732">Signal</keyword>
<dbReference type="InterPro" id="IPR021255">
    <property type="entry name" value="DUF2807"/>
</dbReference>
<comment type="caution">
    <text evidence="4">The sequence shown here is derived from an EMBL/GenBank/DDBJ whole genome shotgun (WGS) entry which is preliminary data.</text>
</comment>
<dbReference type="PROSITE" id="PS51257">
    <property type="entry name" value="PROKAR_LIPOPROTEIN"/>
    <property type="match status" value="1"/>
</dbReference>
<evidence type="ECO:0000313" key="4">
    <source>
        <dbReference type="EMBL" id="MFD2824309.1"/>
    </source>
</evidence>
<evidence type="ECO:0000313" key="5">
    <source>
        <dbReference type="Proteomes" id="UP001597533"/>
    </source>
</evidence>